<evidence type="ECO:0000256" key="2">
    <source>
        <dbReference type="ARBA" id="ARBA00023033"/>
    </source>
</evidence>
<organism evidence="3">
    <name type="scientific">Brachymonas petroleovorans</name>
    <dbReference type="NCBI Taxonomy" id="240505"/>
    <lineage>
        <taxon>Bacteria</taxon>
        <taxon>Pseudomonadati</taxon>
        <taxon>Pseudomonadota</taxon>
        <taxon>Betaproteobacteria</taxon>
        <taxon>Burkholderiales</taxon>
        <taxon>Comamonadaceae</taxon>
        <taxon>Brachymonas</taxon>
    </lineage>
</organism>
<dbReference type="InterPro" id="IPR003430">
    <property type="entry name" value="Phenol_Hydrox"/>
</dbReference>
<dbReference type="Pfam" id="PF02332">
    <property type="entry name" value="Phenol_Hydrox"/>
    <property type="match status" value="1"/>
</dbReference>
<sequence length="535" mass="61478">MSASNLAVKQSLKAHPVPTSVDPQEVHKWLQDFTWDFKAKSAKYPTKYDMDVNTREQFKLTAKEYARMESIKEERQYGTLLDGLDRLDAGNKVHPKWGEIMKLVANFLETGEYGAIAGSALLWDTAQSPEQRNGYLAQVIDEIRHVNQTAYVNYYYGKHYYDPAGHTNMRQLRAINPLYPGVKRSFGEGFLAGDAVESSINLQLVGEACFTNPLIVALTEWAAANGDEITPTVFLSIETDELRHMANGYQTIVSIMNNPETMKYLQTDLDNAFWTQHKFLTPFVGAALEYGSYYKVDPWAKMWNRWVYEDWAGIWLGRLQQFGVKTPKCLADAKKDAVWSHHDAMLLAYALWPLLGIRVQLPDQREMEWFEANYPGWYNHYGKIYEEWRSLGFEDPKAGFCGAIWMMERGHGIFIDHTSSFPFCPTLAKGTMNPRFLEANGKRFAFSEPYGERQWLQEPERYEFQNFFEQFEGWELSDLVKAAGGVRSDGKTLMAQPHLRSTDMWTVDDLKRIKFTIPDPMKILNWQPVATSAAA</sequence>
<reference evidence="3" key="1">
    <citation type="journal article" date="2005" name="Environ. Microbiol.">
        <title>Proposed involvement of a soluble methane monooxygenase homologue in the cyclohexane-dependent growth of a new Brachymonas species.</title>
        <authorList>
            <person name="Brzostowicz P.C."/>
            <person name="Walters D.M."/>
            <person name="Jackson R.E."/>
            <person name="Halsey K.H."/>
            <person name="Ni H."/>
            <person name="Rouviere P.E."/>
        </authorList>
    </citation>
    <scope>NUCLEOTIDE SEQUENCE</scope>
</reference>
<dbReference type="EMBL" id="AY438629">
    <property type="protein sequence ID" value="AAR98534.1"/>
    <property type="molecule type" value="Genomic_DNA"/>
</dbReference>
<dbReference type="SMR" id="Q5VJ90"/>
<dbReference type="GO" id="GO:0004497">
    <property type="term" value="F:monooxygenase activity"/>
    <property type="evidence" value="ECO:0007669"/>
    <property type="project" value="UniProtKB-KW"/>
</dbReference>
<name>Q5VJ90_9BURK</name>
<dbReference type="InterPro" id="IPR012348">
    <property type="entry name" value="RNR-like"/>
</dbReference>
<evidence type="ECO:0000256" key="1">
    <source>
        <dbReference type="ARBA" id="ARBA00023002"/>
    </source>
</evidence>
<proteinExistence type="predicted"/>
<protein>
    <submittedName>
        <fullName evidence="3">Butane monooxygenase alpha subunit</fullName>
    </submittedName>
</protein>
<accession>Q5VJ90</accession>
<gene>
    <name evidence="3" type="primary">bmoX</name>
</gene>
<dbReference type="InterPro" id="IPR009078">
    <property type="entry name" value="Ferritin-like_SF"/>
</dbReference>
<dbReference type="Gene3D" id="1.10.620.20">
    <property type="entry name" value="Ribonucleotide Reductase, subunit A"/>
    <property type="match status" value="1"/>
</dbReference>
<dbReference type="AlphaFoldDB" id="Q5VJ90"/>
<keyword evidence="2 3" id="KW-0503">Monooxygenase</keyword>
<evidence type="ECO:0000313" key="3">
    <source>
        <dbReference type="EMBL" id="AAR98534.1"/>
    </source>
</evidence>
<dbReference type="BioCyc" id="MetaCyc:MONOMER-13068"/>
<dbReference type="SUPFAM" id="SSF47240">
    <property type="entry name" value="Ferritin-like"/>
    <property type="match status" value="1"/>
</dbReference>
<keyword evidence="1" id="KW-0560">Oxidoreductase</keyword>